<organism evidence="1">
    <name type="scientific">Myoviridae sp. ctAca11</name>
    <dbReference type="NCBI Taxonomy" id="2825043"/>
    <lineage>
        <taxon>Viruses</taxon>
        <taxon>Duplodnaviria</taxon>
        <taxon>Heunggongvirae</taxon>
        <taxon>Uroviricota</taxon>
        <taxon>Caudoviricetes</taxon>
    </lineage>
</organism>
<name>A0A8S5Q5Q4_9CAUD</name>
<protein>
    <submittedName>
        <fullName evidence="1">Uncharacterized protein</fullName>
    </submittedName>
</protein>
<accession>A0A8S5Q5Q4</accession>
<proteinExistence type="predicted"/>
<dbReference type="EMBL" id="BK015590">
    <property type="protein sequence ID" value="DAE14662.1"/>
    <property type="molecule type" value="Genomic_DNA"/>
</dbReference>
<evidence type="ECO:0000313" key="1">
    <source>
        <dbReference type="EMBL" id="DAE14662.1"/>
    </source>
</evidence>
<sequence length="33" mass="3984">MIIGHHRPFLLFCKYYNTCTSSSQQQIFIFCKK</sequence>
<reference evidence="1" key="1">
    <citation type="journal article" date="2021" name="Proc. Natl. Acad. Sci. U.S.A.">
        <title>A Catalog of Tens of Thousands of Viruses from Human Metagenomes Reveals Hidden Associations with Chronic Diseases.</title>
        <authorList>
            <person name="Tisza M.J."/>
            <person name="Buck C.B."/>
        </authorList>
    </citation>
    <scope>NUCLEOTIDE SEQUENCE</scope>
    <source>
        <strain evidence="1">CtAca11</strain>
    </source>
</reference>